<gene>
    <name evidence="3" type="ORF">FIBSPDRAFT_904577</name>
</gene>
<evidence type="ECO:0000313" key="4">
    <source>
        <dbReference type="Proteomes" id="UP000076532"/>
    </source>
</evidence>
<evidence type="ECO:0000256" key="1">
    <source>
        <dbReference type="SAM" id="MobiDB-lite"/>
    </source>
</evidence>
<organism evidence="3 4">
    <name type="scientific">Athelia psychrophila</name>
    <dbReference type="NCBI Taxonomy" id="1759441"/>
    <lineage>
        <taxon>Eukaryota</taxon>
        <taxon>Fungi</taxon>
        <taxon>Dikarya</taxon>
        <taxon>Basidiomycota</taxon>
        <taxon>Agaricomycotina</taxon>
        <taxon>Agaricomycetes</taxon>
        <taxon>Agaricomycetidae</taxon>
        <taxon>Atheliales</taxon>
        <taxon>Atheliaceae</taxon>
        <taxon>Athelia</taxon>
    </lineage>
</organism>
<proteinExistence type="predicted"/>
<keyword evidence="2" id="KW-0732">Signal</keyword>
<accession>A0A167UKK1</accession>
<protein>
    <submittedName>
        <fullName evidence="3">Uncharacterized protein</fullName>
    </submittedName>
</protein>
<evidence type="ECO:0000256" key="2">
    <source>
        <dbReference type="SAM" id="SignalP"/>
    </source>
</evidence>
<evidence type="ECO:0000313" key="3">
    <source>
        <dbReference type="EMBL" id="KZP04041.1"/>
    </source>
</evidence>
<sequence length="222" mass="24021">MWGLGVVWARGVVYARGVVWARGGVDIVGLCGQATRLCTSTSSAITGSDGDLYSYVGNDKDIRQFETPGVFVCASPEQTRGQMENGYSPANAVMCGRIAPIMVMVTGHGAAIDRYMTAIYVVTMRAAAQRERVSSPAVARCDLVPTTTHSKGQAARISSEYEKKPDKRQANSDKLTVERSEVFERYKALRPYDANVCGKVQKQFRGRATATPQLIGTGLDVS</sequence>
<feature type="region of interest" description="Disordered" evidence="1">
    <location>
        <begin position="149"/>
        <end position="175"/>
    </location>
</feature>
<dbReference type="AlphaFoldDB" id="A0A167UKK1"/>
<feature type="compositionally biased region" description="Basic and acidic residues" evidence="1">
    <location>
        <begin position="159"/>
        <end position="175"/>
    </location>
</feature>
<reference evidence="3 4" key="1">
    <citation type="journal article" date="2016" name="Mol. Biol. Evol.">
        <title>Comparative Genomics of Early-Diverging Mushroom-Forming Fungi Provides Insights into the Origins of Lignocellulose Decay Capabilities.</title>
        <authorList>
            <person name="Nagy L.G."/>
            <person name="Riley R."/>
            <person name="Tritt A."/>
            <person name="Adam C."/>
            <person name="Daum C."/>
            <person name="Floudas D."/>
            <person name="Sun H."/>
            <person name="Yadav J.S."/>
            <person name="Pangilinan J."/>
            <person name="Larsson K.H."/>
            <person name="Matsuura K."/>
            <person name="Barry K."/>
            <person name="Labutti K."/>
            <person name="Kuo R."/>
            <person name="Ohm R.A."/>
            <person name="Bhattacharya S.S."/>
            <person name="Shirouzu T."/>
            <person name="Yoshinaga Y."/>
            <person name="Martin F.M."/>
            <person name="Grigoriev I.V."/>
            <person name="Hibbett D.S."/>
        </authorList>
    </citation>
    <scope>NUCLEOTIDE SEQUENCE [LARGE SCALE GENOMIC DNA]</scope>
    <source>
        <strain evidence="3 4">CBS 109695</strain>
    </source>
</reference>
<dbReference type="EMBL" id="KV417967">
    <property type="protein sequence ID" value="KZP04041.1"/>
    <property type="molecule type" value="Genomic_DNA"/>
</dbReference>
<name>A0A167UKK1_9AGAM</name>
<dbReference type="Proteomes" id="UP000076532">
    <property type="component" value="Unassembled WGS sequence"/>
</dbReference>
<feature type="signal peptide" evidence="2">
    <location>
        <begin position="1"/>
        <end position="15"/>
    </location>
</feature>
<feature type="chain" id="PRO_5012000502" evidence="2">
    <location>
        <begin position="16"/>
        <end position="222"/>
    </location>
</feature>
<keyword evidence="4" id="KW-1185">Reference proteome</keyword>